<evidence type="ECO:0000313" key="2">
    <source>
        <dbReference type="Proteomes" id="UP000484381"/>
    </source>
</evidence>
<dbReference type="AlphaFoldDB" id="A0A7X1NBR0"/>
<reference evidence="1 2" key="1">
    <citation type="submission" date="2019-10" db="EMBL/GenBank/DDBJ databases">
        <title>Paraburkholderia sp. isolated from nodules of Mimosa pudica from Brazilian Atlantic Forest soils.</title>
        <authorList>
            <person name="Paulitsch F."/>
            <person name="Hungria M."/>
            <person name="Dall'Agnol R."/>
        </authorList>
    </citation>
    <scope>NUCLEOTIDE SEQUENCE [LARGE SCALE GENOMIC DNA]</scope>
    <source>
        <strain evidence="1 2">CNPSo 3157</strain>
    </source>
</reference>
<keyword evidence="2" id="KW-1185">Reference proteome</keyword>
<sequence length="125" mass="14500">MHTLKIGKQDAKRRSEIHCTVENEFDGASIHQRWDEIAFESEVRFKREKWSNGAVPREFEHGLPFIYARAFLYALDAFDKILGVLAKEDNVPEQVASLHVKMAAEFPHLRGVRNTAQHLEDRARE</sequence>
<dbReference type="EMBL" id="WHNP01000017">
    <property type="protein sequence ID" value="MPW18985.1"/>
    <property type="molecule type" value="Genomic_DNA"/>
</dbReference>
<comment type="caution">
    <text evidence="1">The sequence shown here is derived from an EMBL/GenBank/DDBJ whole genome shotgun (WGS) entry which is preliminary data.</text>
</comment>
<organism evidence="1 2">
    <name type="scientific">Paraburkholderia franconis</name>
    <dbReference type="NCBI Taxonomy" id="2654983"/>
    <lineage>
        <taxon>Bacteria</taxon>
        <taxon>Pseudomonadati</taxon>
        <taxon>Pseudomonadota</taxon>
        <taxon>Betaproteobacteria</taxon>
        <taxon>Burkholderiales</taxon>
        <taxon>Burkholderiaceae</taxon>
        <taxon>Paraburkholderia</taxon>
    </lineage>
</organism>
<proteinExistence type="predicted"/>
<evidence type="ECO:0000313" key="1">
    <source>
        <dbReference type="EMBL" id="MPW18985.1"/>
    </source>
</evidence>
<accession>A0A7X1NBR0</accession>
<protein>
    <submittedName>
        <fullName evidence="1">Uncharacterized protein</fullName>
    </submittedName>
</protein>
<gene>
    <name evidence="1" type="ORF">GCT13_19300</name>
</gene>
<dbReference type="Proteomes" id="UP000484381">
    <property type="component" value="Unassembled WGS sequence"/>
</dbReference>
<dbReference type="RefSeq" id="WP_152760605.1">
    <property type="nucleotide sequence ID" value="NZ_WHNP01000017.1"/>
</dbReference>
<name>A0A7X1NBR0_9BURK</name>